<gene>
    <name evidence="1" type="ordered locus">BURPS1106A_A0155</name>
</gene>
<dbReference type="KEGG" id="bpl:BURPS1106A_A0155"/>
<dbReference type="EMBL" id="CP000573">
    <property type="protein sequence ID" value="ABN95706.1"/>
    <property type="molecule type" value="Genomic_DNA"/>
</dbReference>
<reference evidence="2" key="1">
    <citation type="submission" date="2007-02" db="EMBL/GenBank/DDBJ databases">
        <authorList>
            <person name="DeShazer D."/>
            <person name="Woods D.E."/>
            <person name="Nierman W.C."/>
        </authorList>
    </citation>
    <scope>NUCLEOTIDE SEQUENCE [LARGE SCALE GENOMIC DNA]</scope>
    <source>
        <strain evidence="2">1106a</strain>
    </source>
</reference>
<dbReference type="AlphaFoldDB" id="A3P1I8"/>
<proteinExistence type="predicted"/>
<organism evidence="1 2">
    <name type="scientific">Burkholderia pseudomallei (strain 1106a)</name>
    <dbReference type="NCBI Taxonomy" id="357348"/>
    <lineage>
        <taxon>Bacteria</taxon>
        <taxon>Pseudomonadati</taxon>
        <taxon>Pseudomonadota</taxon>
        <taxon>Betaproteobacteria</taxon>
        <taxon>Burkholderiales</taxon>
        <taxon>Burkholderiaceae</taxon>
        <taxon>Burkholderia</taxon>
        <taxon>pseudomallei group</taxon>
    </lineage>
</organism>
<sequence>MNMRRLHTKPENRVPYPVSSRASALAWKGTTLIATDDEAQ</sequence>
<name>A3P1I8_BURP0</name>
<protein>
    <submittedName>
        <fullName evidence="1">Uncharacterized protein</fullName>
    </submittedName>
</protein>
<accession>A3P1I8</accession>
<dbReference type="HOGENOM" id="CLU_3286232_0_0_4"/>
<evidence type="ECO:0000313" key="2">
    <source>
        <dbReference type="Proteomes" id="UP000006738"/>
    </source>
</evidence>
<dbReference type="Proteomes" id="UP000006738">
    <property type="component" value="Chromosome II"/>
</dbReference>
<evidence type="ECO:0000313" key="1">
    <source>
        <dbReference type="EMBL" id="ABN95706.1"/>
    </source>
</evidence>